<dbReference type="InterPro" id="IPR039420">
    <property type="entry name" value="WalR-like"/>
</dbReference>
<dbReference type="Pfam" id="PF00196">
    <property type="entry name" value="GerE"/>
    <property type="match status" value="1"/>
</dbReference>
<name>A0A1H6Q0Q8_9BACT</name>
<dbReference type="PANTHER" id="PTHR43214:SF3">
    <property type="entry name" value="RESPONSE REGULATOR UVRY"/>
    <property type="match status" value="1"/>
</dbReference>
<organism evidence="9 10">
    <name type="scientific">Dyadobacter koreensis</name>
    <dbReference type="NCBI Taxonomy" id="408657"/>
    <lineage>
        <taxon>Bacteria</taxon>
        <taxon>Pseudomonadati</taxon>
        <taxon>Bacteroidota</taxon>
        <taxon>Cytophagia</taxon>
        <taxon>Cytophagales</taxon>
        <taxon>Spirosomataceae</taxon>
        <taxon>Dyadobacter</taxon>
    </lineage>
</organism>
<dbReference type="PRINTS" id="PR00038">
    <property type="entry name" value="HTHLUXR"/>
</dbReference>
<proteinExistence type="predicted"/>
<dbReference type="CDD" id="cd17535">
    <property type="entry name" value="REC_NarL-like"/>
    <property type="match status" value="1"/>
</dbReference>
<keyword evidence="4" id="KW-0238">DNA-binding</keyword>
<keyword evidence="2" id="KW-0902">Two-component regulatory system</keyword>
<keyword evidence="10" id="KW-1185">Reference proteome</keyword>
<evidence type="ECO:0000259" key="7">
    <source>
        <dbReference type="PROSITE" id="PS50043"/>
    </source>
</evidence>
<evidence type="ECO:0000259" key="8">
    <source>
        <dbReference type="PROSITE" id="PS50110"/>
    </source>
</evidence>
<feature type="modified residue" description="4-aspartylphosphate" evidence="6">
    <location>
        <position position="53"/>
    </location>
</feature>
<evidence type="ECO:0000313" key="10">
    <source>
        <dbReference type="Proteomes" id="UP000199532"/>
    </source>
</evidence>
<dbReference type="SUPFAM" id="SSF52172">
    <property type="entry name" value="CheY-like"/>
    <property type="match status" value="1"/>
</dbReference>
<dbReference type="Pfam" id="PF00072">
    <property type="entry name" value="Response_reg"/>
    <property type="match status" value="1"/>
</dbReference>
<evidence type="ECO:0000256" key="4">
    <source>
        <dbReference type="ARBA" id="ARBA00023125"/>
    </source>
</evidence>
<dbReference type="STRING" id="408657.SAMN04487995_0131"/>
<keyword evidence="5" id="KW-0804">Transcription</keyword>
<evidence type="ECO:0000256" key="6">
    <source>
        <dbReference type="PROSITE-ProRule" id="PRU00169"/>
    </source>
</evidence>
<dbReference type="OrthoDB" id="941719at2"/>
<dbReference type="SUPFAM" id="SSF46894">
    <property type="entry name" value="C-terminal effector domain of the bipartite response regulators"/>
    <property type="match status" value="1"/>
</dbReference>
<keyword evidence="3" id="KW-0805">Transcription regulation</keyword>
<evidence type="ECO:0000256" key="3">
    <source>
        <dbReference type="ARBA" id="ARBA00023015"/>
    </source>
</evidence>
<accession>A0A1H6Q0Q8</accession>
<dbReference type="InterPro" id="IPR001789">
    <property type="entry name" value="Sig_transdc_resp-reg_receiver"/>
</dbReference>
<feature type="domain" description="Response regulatory" evidence="8">
    <location>
        <begin position="2"/>
        <end position="118"/>
    </location>
</feature>
<dbReference type="SMART" id="SM00421">
    <property type="entry name" value="HTH_LUXR"/>
    <property type="match status" value="1"/>
</dbReference>
<dbReference type="GO" id="GO:0003677">
    <property type="term" value="F:DNA binding"/>
    <property type="evidence" value="ECO:0007669"/>
    <property type="project" value="UniProtKB-KW"/>
</dbReference>
<evidence type="ECO:0000256" key="5">
    <source>
        <dbReference type="ARBA" id="ARBA00023163"/>
    </source>
</evidence>
<dbReference type="RefSeq" id="WP_090330759.1">
    <property type="nucleotide sequence ID" value="NZ_FNXY01000001.1"/>
</dbReference>
<dbReference type="InterPro" id="IPR011006">
    <property type="entry name" value="CheY-like_superfamily"/>
</dbReference>
<protein>
    <submittedName>
        <fullName evidence="9">Two component transcriptional regulator, LuxR family</fullName>
    </submittedName>
</protein>
<dbReference type="EMBL" id="FNXY01000001">
    <property type="protein sequence ID" value="SEI37451.1"/>
    <property type="molecule type" value="Genomic_DNA"/>
</dbReference>
<dbReference type="GO" id="GO:0006355">
    <property type="term" value="P:regulation of DNA-templated transcription"/>
    <property type="evidence" value="ECO:0007669"/>
    <property type="project" value="InterPro"/>
</dbReference>
<reference evidence="9 10" key="1">
    <citation type="submission" date="2016-10" db="EMBL/GenBank/DDBJ databases">
        <authorList>
            <person name="de Groot N.N."/>
        </authorList>
    </citation>
    <scope>NUCLEOTIDE SEQUENCE [LARGE SCALE GENOMIC DNA]</scope>
    <source>
        <strain evidence="9 10">DSM 19938</strain>
    </source>
</reference>
<dbReference type="SMART" id="SM00448">
    <property type="entry name" value="REC"/>
    <property type="match status" value="1"/>
</dbReference>
<dbReference type="InterPro" id="IPR016032">
    <property type="entry name" value="Sig_transdc_resp-reg_C-effctor"/>
</dbReference>
<dbReference type="PANTHER" id="PTHR43214">
    <property type="entry name" value="TWO-COMPONENT RESPONSE REGULATOR"/>
    <property type="match status" value="1"/>
</dbReference>
<dbReference type="CDD" id="cd06170">
    <property type="entry name" value="LuxR_C_like"/>
    <property type="match status" value="1"/>
</dbReference>
<dbReference type="Proteomes" id="UP000199532">
    <property type="component" value="Unassembled WGS sequence"/>
</dbReference>
<gene>
    <name evidence="9" type="ORF">SAMN04487995_0131</name>
</gene>
<dbReference type="InterPro" id="IPR036388">
    <property type="entry name" value="WH-like_DNA-bd_sf"/>
</dbReference>
<dbReference type="GO" id="GO:0000160">
    <property type="term" value="P:phosphorelay signal transduction system"/>
    <property type="evidence" value="ECO:0007669"/>
    <property type="project" value="UniProtKB-KW"/>
</dbReference>
<dbReference type="PROSITE" id="PS50043">
    <property type="entry name" value="HTH_LUXR_2"/>
    <property type="match status" value="1"/>
</dbReference>
<dbReference type="InterPro" id="IPR058245">
    <property type="entry name" value="NreC/VraR/RcsB-like_REC"/>
</dbReference>
<dbReference type="AlphaFoldDB" id="A0A1H6Q0Q8"/>
<dbReference type="Gene3D" id="1.10.10.10">
    <property type="entry name" value="Winged helix-like DNA-binding domain superfamily/Winged helix DNA-binding domain"/>
    <property type="match status" value="1"/>
</dbReference>
<feature type="domain" description="HTH luxR-type" evidence="7">
    <location>
        <begin position="144"/>
        <end position="209"/>
    </location>
</feature>
<evidence type="ECO:0000313" key="9">
    <source>
        <dbReference type="EMBL" id="SEI37451.1"/>
    </source>
</evidence>
<dbReference type="Gene3D" id="3.40.50.2300">
    <property type="match status" value="1"/>
</dbReference>
<evidence type="ECO:0000256" key="2">
    <source>
        <dbReference type="ARBA" id="ARBA00023012"/>
    </source>
</evidence>
<dbReference type="PROSITE" id="PS50110">
    <property type="entry name" value="RESPONSE_REGULATORY"/>
    <property type="match status" value="1"/>
</dbReference>
<keyword evidence="1 6" id="KW-0597">Phosphoprotein</keyword>
<dbReference type="PROSITE" id="PS00622">
    <property type="entry name" value="HTH_LUXR_1"/>
    <property type="match status" value="1"/>
</dbReference>
<sequence length="210" mass="23593">MNFLIFEDHSLTALGIEVMIKQVFSNAKVKSAGSFSEGLEHLANEPFDYIILDIDLPEGEGIRMVSQIKIIQNQVKILINSGYDEKIYALSYISAGADGFISKQASRDEFKLSILTLHSEKKYLSPAIQQVMLNNMINNAPANTESSFLNLSPREMQVMQLIGEGKFTNEIADIMKLKASTVSTYKNRLYVKLNVANEIELSKKIALFKY</sequence>
<dbReference type="InterPro" id="IPR000792">
    <property type="entry name" value="Tscrpt_reg_LuxR_C"/>
</dbReference>
<evidence type="ECO:0000256" key="1">
    <source>
        <dbReference type="ARBA" id="ARBA00022553"/>
    </source>
</evidence>